<evidence type="ECO:0000259" key="8">
    <source>
        <dbReference type="Pfam" id="PF00884"/>
    </source>
</evidence>
<dbReference type="PANTHER" id="PTHR47371">
    <property type="entry name" value="LIPOTEICHOIC ACID SYNTHASE"/>
    <property type="match status" value="1"/>
</dbReference>
<keyword evidence="3" id="KW-1003">Cell membrane</keyword>
<dbReference type="CDD" id="cd16015">
    <property type="entry name" value="LTA_synthase"/>
    <property type="match status" value="1"/>
</dbReference>
<dbReference type="InterPro" id="IPR000917">
    <property type="entry name" value="Sulfatase_N"/>
</dbReference>
<keyword evidence="6 7" id="KW-0472">Membrane</keyword>
<dbReference type="SUPFAM" id="SSF53649">
    <property type="entry name" value="Alkaline phosphatase-like"/>
    <property type="match status" value="1"/>
</dbReference>
<proteinExistence type="predicted"/>
<dbReference type="EMBL" id="CP002915">
    <property type="protein sequence ID" value="AEK30977.1"/>
    <property type="molecule type" value="Genomic_DNA"/>
</dbReference>
<dbReference type="KEGG" id="bnm:BALAC2494_01235"/>
<protein>
    <submittedName>
        <fullName evidence="9">Phosphoglycerol transferase</fullName>
    </submittedName>
</protein>
<reference evidence="9 10" key="1">
    <citation type="journal article" date="2011" name="J. Bacteriol.">
        <title>Genome Sequence of the Probiotic Strain Bifidobacterium animalis subsp. lactis CNCM I-2494.</title>
        <authorList>
            <person name="Chervaux C."/>
            <person name="Grimaldi C."/>
            <person name="Bolotin A."/>
            <person name="Quinquis B."/>
            <person name="Legrain-Raspaud S."/>
            <person name="van Hylckama Vlieg J.E."/>
            <person name="Denariaz G."/>
            <person name="Smokvina T."/>
        </authorList>
    </citation>
    <scope>NUCLEOTIDE SEQUENCE [LARGE SCALE GENOMIC DNA]</scope>
    <source>
        <strain evidence="9 10">CNCM I-2494</strain>
    </source>
</reference>
<evidence type="ECO:0000256" key="3">
    <source>
        <dbReference type="ARBA" id="ARBA00022475"/>
    </source>
</evidence>
<dbReference type="PANTHER" id="PTHR47371:SF3">
    <property type="entry name" value="PHOSPHOGLYCEROL TRANSFERASE I"/>
    <property type="match status" value="1"/>
</dbReference>
<dbReference type="InterPro" id="IPR017850">
    <property type="entry name" value="Alkaline_phosphatase_core_sf"/>
</dbReference>
<keyword evidence="4 7" id="KW-0812">Transmembrane</keyword>
<name>A0A806FHG6_BIFAN</name>
<dbReference type="GO" id="GO:0005886">
    <property type="term" value="C:plasma membrane"/>
    <property type="evidence" value="ECO:0007669"/>
    <property type="project" value="UniProtKB-SubCell"/>
</dbReference>
<dbReference type="Proteomes" id="UP000008394">
    <property type="component" value="Chromosome"/>
</dbReference>
<feature type="transmembrane region" description="Helical" evidence="7">
    <location>
        <begin position="111"/>
        <end position="129"/>
    </location>
</feature>
<evidence type="ECO:0000313" key="9">
    <source>
        <dbReference type="EMBL" id="AEK30977.1"/>
    </source>
</evidence>
<feature type="transmembrane region" description="Helical" evidence="7">
    <location>
        <begin position="188"/>
        <end position="209"/>
    </location>
</feature>
<evidence type="ECO:0000256" key="5">
    <source>
        <dbReference type="ARBA" id="ARBA00022989"/>
    </source>
</evidence>
<feature type="transmembrane region" description="Helical" evidence="7">
    <location>
        <begin position="230"/>
        <end position="251"/>
    </location>
</feature>
<keyword evidence="9" id="KW-0808">Transferase</keyword>
<feature type="transmembrane region" description="Helical" evidence="7">
    <location>
        <begin position="136"/>
        <end position="156"/>
    </location>
</feature>
<feature type="domain" description="Sulfatase N-terminal" evidence="8">
    <location>
        <begin position="336"/>
        <end position="640"/>
    </location>
</feature>
<evidence type="ECO:0000256" key="4">
    <source>
        <dbReference type="ARBA" id="ARBA00022692"/>
    </source>
</evidence>
<evidence type="ECO:0000256" key="2">
    <source>
        <dbReference type="ARBA" id="ARBA00004936"/>
    </source>
</evidence>
<feature type="transmembrane region" description="Helical" evidence="7">
    <location>
        <begin position="59"/>
        <end position="79"/>
    </location>
</feature>
<keyword evidence="5 7" id="KW-1133">Transmembrane helix</keyword>
<accession>A0A806FHG6</accession>
<dbReference type="AlphaFoldDB" id="A0A806FHG6"/>
<evidence type="ECO:0000256" key="7">
    <source>
        <dbReference type="SAM" id="Phobius"/>
    </source>
</evidence>
<sequence length="727" mass="81111">MPFTCPKPNLRGLRVSDQEYQAETPTPVIDAHKCTPKTVFRDICAAVRQWWPTRPKYSYGAYMVVFMLTCVWSDYMALWSMDSDNRYDPGHGPLVAQIFNSAHARLSTNQGWMNLIIIVMVYIVLLTLINRFWAATAATFTLFAVYAVATVIKCVLRDEIILPSDLNFLTGGGEGDLMSFIPADLSSMIAPSVVMIVTFVLICVALQFLDGRSMFIHCSWRHALDSKRNIFGLICRIVAPILSIALLASYATGLGQQDSAVRRFLDYFEYTPQQFNTTSDANRNGVLTSFLSLVDVKAMEPDPNYSESAMQALNSKYAQSAQRINTERRATLTDSTVINVLSESYADPTRVPGVSFSEDPMPNLRSIMQSTTSGLALSPGYGGGTANIEFQQVTGLSMTNFAPSLATPYQQLIPNRPTFFSFNQMWNAACDGSTDCSVAFHPYYQNMYLRGANYTKFGFSHFHALNSKPQITHRESTSNSKYTSDEQAYANVLDELKQPDSRSKYIELITMQNHTPYTADEYPDNEFIAADTSTDVAASDRGSIRTYAKGVQITDKATSDFLEELDAIDRPITVVFYGDHLPGIYSKAMADPKNDIALHETDYFIWSNTASDAHTTKLDKANAAHTSSNYFMAQTAEHLNAKVSPYLALLTELHDEIPAMARLGRNDGEWKNDSSLTMLDAQGRPIDENDLSSKAKELLADYRSVQYDMCVGKNYLETMGFMELPKS</sequence>
<evidence type="ECO:0000313" key="10">
    <source>
        <dbReference type="Proteomes" id="UP000008394"/>
    </source>
</evidence>
<evidence type="ECO:0000256" key="1">
    <source>
        <dbReference type="ARBA" id="ARBA00004651"/>
    </source>
</evidence>
<gene>
    <name evidence="9" type="ORF">BALAC2494_01235</name>
</gene>
<organism evidence="9 10">
    <name type="scientific">Bifidobacterium animalis subsp. lactis CNCM I-2494</name>
    <dbReference type="NCBI Taxonomy" id="1042403"/>
    <lineage>
        <taxon>Bacteria</taxon>
        <taxon>Bacillati</taxon>
        <taxon>Actinomycetota</taxon>
        <taxon>Actinomycetes</taxon>
        <taxon>Bifidobacteriales</taxon>
        <taxon>Bifidobacteriaceae</taxon>
        <taxon>Bifidobacterium</taxon>
    </lineage>
</organism>
<comment type="subcellular location">
    <subcellularLocation>
        <location evidence="1">Cell membrane</location>
        <topology evidence="1">Multi-pass membrane protein</topology>
    </subcellularLocation>
</comment>
<dbReference type="Gene3D" id="3.40.720.10">
    <property type="entry name" value="Alkaline Phosphatase, subunit A"/>
    <property type="match status" value="1"/>
</dbReference>
<dbReference type="Pfam" id="PF00884">
    <property type="entry name" value="Sulfatase"/>
    <property type="match status" value="1"/>
</dbReference>
<comment type="pathway">
    <text evidence="2">Cell wall biogenesis; lipoteichoic acid biosynthesis.</text>
</comment>
<evidence type="ECO:0000256" key="6">
    <source>
        <dbReference type="ARBA" id="ARBA00023136"/>
    </source>
</evidence>
<dbReference type="InterPro" id="IPR050448">
    <property type="entry name" value="OpgB/LTA_synthase_biosynth"/>
</dbReference>
<dbReference type="GO" id="GO:0016740">
    <property type="term" value="F:transferase activity"/>
    <property type="evidence" value="ECO:0007669"/>
    <property type="project" value="UniProtKB-KW"/>
</dbReference>